<dbReference type="Pfam" id="PF18297">
    <property type="entry name" value="NFACT-R_2"/>
    <property type="match status" value="1"/>
</dbReference>
<evidence type="ECO:0000259" key="1">
    <source>
        <dbReference type="Pfam" id="PF18297"/>
    </source>
</evidence>
<comment type="caution">
    <text evidence="2">The sequence shown here is derived from an EMBL/GenBank/DDBJ whole genome shotgun (WGS) entry which is preliminary data.</text>
</comment>
<proteinExistence type="predicted"/>
<accession>A0A7V3PSS4</accession>
<name>A0A7V3PSS4_UNCW3</name>
<evidence type="ECO:0000313" key="2">
    <source>
        <dbReference type="EMBL" id="HGD12748.1"/>
    </source>
</evidence>
<dbReference type="EMBL" id="DTMZ01000026">
    <property type="protein sequence ID" value="HGD12748.1"/>
    <property type="molecule type" value="Genomic_DNA"/>
</dbReference>
<protein>
    <submittedName>
        <fullName evidence="2">tRNA 4-thiouridine(8) synthase ThiI</fullName>
    </submittedName>
</protein>
<dbReference type="InterPro" id="IPR014729">
    <property type="entry name" value="Rossmann-like_a/b/a_fold"/>
</dbReference>
<organism evidence="2">
    <name type="scientific">candidate division WOR-3 bacterium</name>
    <dbReference type="NCBI Taxonomy" id="2052148"/>
    <lineage>
        <taxon>Bacteria</taxon>
        <taxon>Bacteria division WOR-3</taxon>
    </lineage>
</organism>
<reference evidence="2" key="1">
    <citation type="journal article" date="2020" name="mSystems">
        <title>Genome- and Community-Level Interaction Insights into Carbon Utilization and Element Cycling Functions of Hydrothermarchaeota in Hydrothermal Sediment.</title>
        <authorList>
            <person name="Zhou Z."/>
            <person name="Liu Y."/>
            <person name="Xu W."/>
            <person name="Pan J."/>
            <person name="Luo Z.H."/>
            <person name="Li M."/>
        </authorList>
    </citation>
    <scope>NUCLEOTIDE SEQUENCE [LARGE SCALE GENOMIC DNA]</scope>
    <source>
        <strain evidence="2">SpSt-914</strain>
    </source>
</reference>
<dbReference type="SUPFAM" id="SSF52402">
    <property type="entry name" value="Adenine nucleotide alpha hydrolases-like"/>
    <property type="match status" value="1"/>
</dbReference>
<dbReference type="AlphaFoldDB" id="A0A7V3PSS4"/>
<gene>
    <name evidence="2" type="ORF">ENX16_01500</name>
</gene>
<dbReference type="InterPro" id="IPR059101">
    <property type="entry name" value="NFACT-R_2"/>
</dbReference>
<feature type="domain" description="NFACT protein RNA binding" evidence="1">
    <location>
        <begin position="233"/>
        <end position="331"/>
    </location>
</feature>
<sequence>MITSRNSKAVGLFSGSLDSILAFKIITEQKIAAVALNFKLPFPVIGRVATDDQLQAMAKLLNVSLVSVAAGDEYLEIVRSPKFGYTLEMAPCIDCLTFMLQQAKALMNEIRADFIFTGEVIGQRPISQSKRSMKLLEKTVGLEGKILRPLSAKILEPTIPELTGLVRRERLFDFHGRNRRRQIRLAREYGIVDYPPPGAGCLLTEPNFAVRCQDAIKHNEFQNLKEVEILHYGRHFRLPGKAKVIIGRNEAENKTLESLAKPSDVILKPVATNGPVAILRAPQLTSNDIEMAARICARYCDNPDNKQVKITGKDKIYSVKPYTDEELKEWRIGRNAVTRPTGALETLRKADLK</sequence>
<dbReference type="Gene3D" id="3.40.50.620">
    <property type="entry name" value="HUPs"/>
    <property type="match status" value="1"/>
</dbReference>